<evidence type="ECO:0000256" key="1">
    <source>
        <dbReference type="SAM" id="MobiDB-lite"/>
    </source>
</evidence>
<evidence type="ECO:0000313" key="3">
    <source>
        <dbReference type="Proteomes" id="UP001066276"/>
    </source>
</evidence>
<protein>
    <submittedName>
        <fullName evidence="2">Uncharacterized protein</fullName>
    </submittedName>
</protein>
<accession>A0AAV7PQ61</accession>
<gene>
    <name evidence="2" type="ORF">NDU88_007889</name>
</gene>
<organism evidence="2 3">
    <name type="scientific">Pleurodeles waltl</name>
    <name type="common">Iberian ribbed newt</name>
    <dbReference type="NCBI Taxonomy" id="8319"/>
    <lineage>
        <taxon>Eukaryota</taxon>
        <taxon>Metazoa</taxon>
        <taxon>Chordata</taxon>
        <taxon>Craniata</taxon>
        <taxon>Vertebrata</taxon>
        <taxon>Euteleostomi</taxon>
        <taxon>Amphibia</taxon>
        <taxon>Batrachia</taxon>
        <taxon>Caudata</taxon>
        <taxon>Salamandroidea</taxon>
        <taxon>Salamandridae</taxon>
        <taxon>Pleurodelinae</taxon>
        <taxon>Pleurodeles</taxon>
    </lineage>
</organism>
<name>A0AAV7PQ61_PLEWA</name>
<feature type="region of interest" description="Disordered" evidence="1">
    <location>
        <begin position="75"/>
        <end position="96"/>
    </location>
</feature>
<evidence type="ECO:0000313" key="2">
    <source>
        <dbReference type="EMBL" id="KAJ1129521.1"/>
    </source>
</evidence>
<dbReference type="AlphaFoldDB" id="A0AAV7PQ61"/>
<reference evidence="2" key="1">
    <citation type="journal article" date="2022" name="bioRxiv">
        <title>Sequencing and chromosome-scale assembly of the giantPleurodeles waltlgenome.</title>
        <authorList>
            <person name="Brown T."/>
            <person name="Elewa A."/>
            <person name="Iarovenko S."/>
            <person name="Subramanian E."/>
            <person name="Araus A.J."/>
            <person name="Petzold A."/>
            <person name="Susuki M."/>
            <person name="Suzuki K.-i.T."/>
            <person name="Hayashi T."/>
            <person name="Toyoda A."/>
            <person name="Oliveira C."/>
            <person name="Osipova E."/>
            <person name="Leigh N.D."/>
            <person name="Simon A."/>
            <person name="Yun M.H."/>
        </authorList>
    </citation>
    <scope>NUCLEOTIDE SEQUENCE</scope>
    <source>
        <strain evidence="2">20211129_DDA</strain>
        <tissue evidence="2">Liver</tissue>
    </source>
</reference>
<dbReference type="EMBL" id="JANPWB010000011">
    <property type="protein sequence ID" value="KAJ1129521.1"/>
    <property type="molecule type" value="Genomic_DNA"/>
</dbReference>
<keyword evidence="3" id="KW-1185">Reference proteome</keyword>
<dbReference type="Proteomes" id="UP001066276">
    <property type="component" value="Chromosome 7"/>
</dbReference>
<comment type="caution">
    <text evidence="2">The sequence shown here is derived from an EMBL/GenBank/DDBJ whole genome shotgun (WGS) entry which is preliminary data.</text>
</comment>
<feature type="compositionally biased region" description="Basic residues" evidence="1">
    <location>
        <begin position="85"/>
        <end position="96"/>
    </location>
</feature>
<proteinExistence type="predicted"/>
<sequence>MDTEIACGRNRFDRETSKGRVSKDLLLVKILGPRVPLLAQNTLLTTTLAGGHRSLKYTGVKVPYAPELPLMGIPLGAPAQPTPLRHNKCGLGRRRE</sequence>